<keyword evidence="2" id="KW-1185">Reference proteome</keyword>
<sequence length="62" mass="7153">MLLSAQKAKLLSFFDRKAGTFFDPTRLKPLSVNALRVNQQALINTLFCRYKPTHEIIGFIRL</sequence>
<organism evidence="1 2">
    <name type="scientific">Moorena bouillonii PNG</name>
    <dbReference type="NCBI Taxonomy" id="568701"/>
    <lineage>
        <taxon>Bacteria</taxon>
        <taxon>Bacillati</taxon>
        <taxon>Cyanobacteriota</taxon>
        <taxon>Cyanophyceae</taxon>
        <taxon>Coleofasciculales</taxon>
        <taxon>Coleofasciculaceae</taxon>
        <taxon>Moorena</taxon>
    </lineage>
</organism>
<name>A0A1U7N4R8_9CYAN</name>
<evidence type="ECO:0000313" key="2">
    <source>
        <dbReference type="Proteomes" id="UP000186657"/>
    </source>
</evidence>
<dbReference type="Proteomes" id="UP000186657">
    <property type="component" value="Unassembled WGS sequence"/>
</dbReference>
<gene>
    <name evidence="1" type="ORF">BJP37_19800</name>
</gene>
<comment type="caution">
    <text evidence="1">The sequence shown here is derived from an EMBL/GenBank/DDBJ whole genome shotgun (WGS) entry which is preliminary data.</text>
</comment>
<dbReference type="AlphaFoldDB" id="A0A1U7N4R8"/>
<dbReference type="EMBL" id="MKZS01000001">
    <property type="protein sequence ID" value="OLT60921.1"/>
    <property type="molecule type" value="Genomic_DNA"/>
</dbReference>
<proteinExistence type="predicted"/>
<protein>
    <submittedName>
        <fullName evidence="1">Uncharacterized protein</fullName>
    </submittedName>
</protein>
<reference evidence="1 2" key="1">
    <citation type="submission" date="2016-10" db="EMBL/GenBank/DDBJ databases">
        <title>Comparative genomics uncovers the prolific and rare metabolic potential of the cyanobacterial genus Moorea.</title>
        <authorList>
            <person name="Leao T."/>
            <person name="Castelao G."/>
            <person name="Korobeynikov A."/>
            <person name="Monroe E.A."/>
            <person name="Podell S."/>
            <person name="Glukhov E."/>
            <person name="Allen E."/>
            <person name="Gerwick W.H."/>
            <person name="Gerwick L."/>
        </authorList>
    </citation>
    <scope>NUCLEOTIDE SEQUENCE [LARGE SCALE GENOMIC DNA]</scope>
    <source>
        <strain evidence="1 2">PNG5-198</strain>
    </source>
</reference>
<accession>A0A1U7N4R8</accession>
<evidence type="ECO:0000313" key="1">
    <source>
        <dbReference type="EMBL" id="OLT60921.1"/>
    </source>
</evidence>